<dbReference type="Proteomes" id="UP001153269">
    <property type="component" value="Unassembled WGS sequence"/>
</dbReference>
<proteinExistence type="predicted"/>
<gene>
    <name evidence="1" type="ORF">PLEPLA_LOCUS23996</name>
</gene>
<comment type="caution">
    <text evidence="1">The sequence shown here is derived from an EMBL/GenBank/DDBJ whole genome shotgun (WGS) entry which is preliminary data.</text>
</comment>
<sequence length="79" mass="8631">MIHDVAAAAILDLPAIKHKGCGEEVNKRELSAARCHSGCNCGGMTLRMEIRQPLQIIRHRTSVSNCSSCPMKPRLGEMT</sequence>
<reference evidence="1" key="1">
    <citation type="submission" date="2020-03" db="EMBL/GenBank/DDBJ databases">
        <authorList>
            <person name="Weist P."/>
        </authorList>
    </citation>
    <scope>NUCLEOTIDE SEQUENCE</scope>
</reference>
<evidence type="ECO:0000313" key="1">
    <source>
        <dbReference type="EMBL" id="CAB1435981.1"/>
    </source>
</evidence>
<dbReference type="AlphaFoldDB" id="A0A9N7UTE4"/>
<accession>A0A9N7UTE4</accession>
<keyword evidence="2" id="KW-1185">Reference proteome</keyword>
<name>A0A9N7UTE4_PLEPL</name>
<organism evidence="1 2">
    <name type="scientific">Pleuronectes platessa</name>
    <name type="common">European plaice</name>
    <dbReference type="NCBI Taxonomy" id="8262"/>
    <lineage>
        <taxon>Eukaryota</taxon>
        <taxon>Metazoa</taxon>
        <taxon>Chordata</taxon>
        <taxon>Craniata</taxon>
        <taxon>Vertebrata</taxon>
        <taxon>Euteleostomi</taxon>
        <taxon>Actinopterygii</taxon>
        <taxon>Neopterygii</taxon>
        <taxon>Teleostei</taxon>
        <taxon>Neoteleostei</taxon>
        <taxon>Acanthomorphata</taxon>
        <taxon>Carangaria</taxon>
        <taxon>Pleuronectiformes</taxon>
        <taxon>Pleuronectoidei</taxon>
        <taxon>Pleuronectidae</taxon>
        <taxon>Pleuronectes</taxon>
    </lineage>
</organism>
<evidence type="ECO:0000313" key="2">
    <source>
        <dbReference type="Proteomes" id="UP001153269"/>
    </source>
</evidence>
<protein>
    <submittedName>
        <fullName evidence="1">Uncharacterized protein</fullName>
    </submittedName>
</protein>
<dbReference type="EMBL" id="CADEAL010001837">
    <property type="protein sequence ID" value="CAB1435981.1"/>
    <property type="molecule type" value="Genomic_DNA"/>
</dbReference>